<dbReference type="InterPro" id="IPR011049">
    <property type="entry name" value="Serralysin-like_metalloprot_C"/>
</dbReference>
<protein>
    <submittedName>
        <fullName evidence="3">Ca2+-binding protein, RTX toxin-related</fullName>
    </submittedName>
</protein>
<dbReference type="InterPro" id="IPR018511">
    <property type="entry name" value="Hemolysin-typ_Ca-bd_CS"/>
</dbReference>
<dbReference type="Gene3D" id="2.150.10.10">
    <property type="entry name" value="Serralysin-like metalloprotease, C-terminal"/>
    <property type="match status" value="4"/>
</dbReference>
<evidence type="ECO:0000313" key="4">
    <source>
        <dbReference type="Proteomes" id="UP000199377"/>
    </source>
</evidence>
<dbReference type="Pfam" id="PF00353">
    <property type="entry name" value="HemolysinCabind"/>
    <property type="match status" value="6"/>
</dbReference>
<evidence type="ECO:0000256" key="2">
    <source>
        <dbReference type="ARBA" id="ARBA00022525"/>
    </source>
</evidence>
<dbReference type="EMBL" id="FOQH01000006">
    <property type="protein sequence ID" value="SFI38664.1"/>
    <property type="molecule type" value="Genomic_DNA"/>
</dbReference>
<accession>A0A1I3HSD2</accession>
<reference evidence="3 4" key="1">
    <citation type="submission" date="2016-10" db="EMBL/GenBank/DDBJ databases">
        <authorList>
            <person name="de Groot N.N."/>
        </authorList>
    </citation>
    <scope>NUCLEOTIDE SEQUENCE [LARGE SCALE GENOMIC DNA]</scope>
    <source>
        <strain evidence="3 4">CGMCC 1.11030</strain>
    </source>
</reference>
<keyword evidence="2" id="KW-0964">Secreted</keyword>
<dbReference type="AlphaFoldDB" id="A0A1I3HSD2"/>
<dbReference type="OrthoDB" id="419320at2"/>
<evidence type="ECO:0000313" key="3">
    <source>
        <dbReference type="EMBL" id="SFI38664.1"/>
    </source>
</evidence>
<gene>
    <name evidence="3" type="ORF">SAMN05216258_106150</name>
</gene>
<keyword evidence="4" id="KW-1185">Reference proteome</keyword>
<dbReference type="STRING" id="1114924.SAMN05216258_106150"/>
<sequence length="560" mass="57953">MPVYEIDVVYFGPGGRYYARPHYGAVIDGDQSPPAGSAYVAVLPPEGIPPTSPEGFSTVYAGFILSGDGVLQDFRGVGFENAGQLTVALTNSTVFLPDDLPLEIDYYSAEVTGNTIHAGDGDDAIVFYGDNTLYGGDGNDTLINVDHAVGGRGDDLFRSVEEAYGGGGDDVAQGTVSTFYGGRGFDEIRPSGLAPAIAVLKGVERLTAQSAFKLLEATVDRPRISIDARLEGVELVFLDDGRTPAIKLDGAASRVIGPRFVRTDSADTLLLDLGGGDDVYRAQRRPDDHLWVDGGQGDDRLIGSRGADALSGWLDSDLLEGRGGADSLDGGSGDDVVRAGNGADLVHGGVDDDRLLGGEGHDALHGDDGDDRLVGGDGRDALFGGADDDALLGSSGDDELFGGEGSDRLLGQAGRDLLEGGTGGDLFRGGGGDDLLRGDAGDDVIRGDAGADRISGGDGSDRLFGGRGNDVLFLGAGDDSASGGRGSDVLVGALGCGIDVILGFDVRRDLFRIESGAQRFGELDISQRGDRTYVTYGSSSDILVLMNIDASELDASCFVF</sequence>
<dbReference type="GO" id="GO:0005509">
    <property type="term" value="F:calcium ion binding"/>
    <property type="evidence" value="ECO:0007669"/>
    <property type="project" value="InterPro"/>
</dbReference>
<dbReference type="InterPro" id="IPR050557">
    <property type="entry name" value="RTX_toxin/Mannuronan_C5-epim"/>
</dbReference>
<proteinExistence type="predicted"/>
<dbReference type="PROSITE" id="PS00330">
    <property type="entry name" value="HEMOLYSIN_CALCIUM"/>
    <property type="match status" value="2"/>
</dbReference>
<dbReference type="PRINTS" id="PR00313">
    <property type="entry name" value="CABNDNGRPT"/>
</dbReference>
<dbReference type="GO" id="GO:0005576">
    <property type="term" value="C:extracellular region"/>
    <property type="evidence" value="ECO:0007669"/>
    <property type="project" value="UniProtKB-SubCell"/>
</dbReference>
<evidence type="ECO:0000256" key="1">
    <source>
        <dbReference type="ARBA" id="ARBA00004613"/>
    </source>
</evidence>
<dbReference type="Proteomes" id="UP000199377">
    <property type="component" value="Unassembled WGS sequence"/>
</dbReference>
<dbReference type="SUPFAM" id="SSF51120">
    <property type="entry name" value="beta-Roll"/>
    <property type="match status" value="4"/>
</dbReference>
<organism evidence="3 4">
    <name type="scientific">Albimonas pacifica</name>
    <dbReference type="NCBI Taxonomy" id="1114924"/>
    <lineage>
        <taxon>Bacteria</taxon>
        <taxon>Pseudomonadati</taxon>
        <taxon>Pseudomonadota</taxon>
        <taxon>Alphaproteobacteria</taxon>
        <taxon>Rhodobacterales</taxon>
        <taxon>Paracoccaceae</taxon>
        <taxon>Albimonas</taxon>
    </lineage>
</organism>
<comment type="subcellular location">
    <subcellularLocation>
        <location evidence="1">Secreted</location>
    </subcellularLocation>
</comment>
<dbReference type="RefSeq" id="WP_143103338.1">
    <property type="nucleotide sequence ID" value="NZ_FOQH01000006.1"/>
</dbReference>
<dbReference type="PANTHER" id="PTHR38340">
    <property type="entry name" value="S-LAYER PROTEIN"/>
    <property type="match status" value="1"/>
</dbReference>
<dbReference type="InterPro" id="IPR001343">
    <property type="entry name" value="Hemolysn_Ca-bd"/>
</dbReference>
<dbReference type="PANTHER" id="PTHR38340:SF1">
    <property type="entry name" value="S-LAYER PROTEIN"/>
    <property type="match status" value="1"/>
</dbReference>
<name>A0A1I3HSD2_9RHOB</name>